<feature type="transmembrane region" description="Helical" evidence="7">
    <location>
        <begin position="5"/>
        <end position="22"/>
    </location>
</feature>
<dbReference type="InterPro" id="IPR002758">
    <property type="entry name" value="Cation_antiport_E"/>
</dbReference>
<evidence type="ECO:0000313" key="8">
    <source>
        <dbReference type="EMBL" id="MBR0563869.1"/>
    </source>
</evidence>
<comment type="caution">
    <text evidence="8">The sequence shown here is derived from an EMBL/GenBank/DDBJ whole genome shotgun (WGS) entry which is preliminary data.</text>
</comment>
<feature type="transmembrane region" description="Helical" evidence="7">
    <location>
        <begin position="28"/>
        <end position="47"/>
    </location>
</feature>
<protein>
    <submittedName>
        <fullName evidence="8">Na+/H+ antiporter subunit E</fullName>
    </submittedName>
</protein>
<name>A0A8J7VVT4_9GAMM</name>
<dbReference type="PANTHER" id="PTHR34584">
    <property type="entry name" value="NA(+)/H(+) ANTIPORTER SUBUNIT E1"/>
    <property type="match status" value="1"/>
</dbReference>
<dbReference type="PIRSF" id="PIRSF019239">
    <property type="entry name" value="MrpE"/>
    <property type="match status" value="1"/>
</dbReference>
<dbReference type="GO" id="GO:0008324">
    <property type="term" value="F:monoatomic cation transmembrane transporter activity"/>
    <property type="evidence" value="ECO:0007669"/>
    <property type="project" value="InterPro"/>
</dbReference>
<keyword evidence="6 7" id="KW-0472">Membrane</keyword>
<keyword evidence="5 7" id="KW-1133">Transmembrane helix</keyword>
<evidence type="ECO:0000313" key="10">
    <source>
        <dbReference type="Proteomes" id="UP000675747"/>
    </source>
</evidence>
<dbReference type="AlphaFoldDB" id="A0A8J7VVT4"/>
<comment type="subcellular location">
    <subcellularLocation>
        <location evidence="1">Cell membrane</location>
        <topology evidence="1">Multi-pass membrane protein</topology>
    </subcellularLocation>
</comment>
<dbReference type="NCBIfam" id="NF006518">
    <property type="entry name" value="PRK08965.1-2"/>
    <property type="match status" value="1"/>
</dbReference>
<dbReference type="Pfam" id="PF01899">
    <property type="entry name" value="MNHE"/>
    <property type="match status" value="1"/>
</dbReference>
<evidence type="ECO:0000256" key="1">
    <source>
        <dbReference type="ARBA" id="ARBA00004651"/>
    </source>
</evidence>
<accession>A0A8J7VVT4</accession>
<dbReference type="EMBL" id="JAGQFT010000192">
    <property type="protein sequence ID" value="MBR0563869.1"/>
    <property type="molecule type" value="Genomic_DNA"/>
</dbReference>
<dbReference type="Proteomes" id="UP000675747">
    <property type="component" value="Unassembled WGS sequence"/>
</dbReference>
<dbReference type="PANTHER" id="PTHR34584:SF1">
    <property type="entry name" value="NA(+)_H(+) ANTIPORTER SUBUNIT E1"/>
    <property type="match status" value="1"/>
</dbReference>
<keyword evidence="4 7" id="KW-0812">Transmembrane</keyword>
<evidence type="ECO:0000256" key="6">
    <source>
        <dbReference type="ARBA" id="ARBA00023136"/>
    </source>
</evidence>
<comment type="similarity">
    <text evidence="2">Belongs to the CPA3 antiporters (TC 2.A.63) subunit E family.</text>
</comment>
<dbReference type="EMBL" id="JAGQFT020000007">
    <property type="protein sequence ID" value="MBS7457884.1"/>
    <property type="molecule type" value="Genomic_DNA"/>
</dbReference>
<sequence length="161" mass="17445">MKRLLPTPFISIAIAVTWLLLWDSLAPGQLILAAVLAVAIPLVIGGMRGKPMRLRAPGAVLRLLWRVGVDILRGSIDVSQAILGRTSKVKPGFVWIRLDVTHDHAIAALAGIITLTPGTLSAELTEDRGHLLVHALDMGEAEALAHTIKARYESLLLEIFR</sequence>
<dbReference type="GO" id="GO:0005886">
    <property type="term" value="C:plasma membrane"/>
    <property type="evidence" value="ECO:0007669"/>
    <property type="project" value="UniProtKB-SubCell"/>
</dbReference>
<reference evidence="9 10" key="1">
    <citation type="journal article" date="2021" name="Microbiol. Resour. Announc.">
        <title>Draft Genome Sequence of Coralloluteibacterium stylophorae LMG 29479T.</title>
        <authorList>
            <person name="Karlyshev A.V."/>
            <person name="Kudryashova E.B."/>
            <person name="Ariskina E.V."/>
            <person name="Conroy A.P."/>
            <person name="Abidueva E.Y."/>
        </authorList>
    </citation>
    <scope>NUCLEOTIDE SEQUENCE [LARGE SCALE GENOMIC DNA]</scope>
    <source>
        <strain evidence="9 10">LMG 29479</strain>
    </source>
</reference>
<reference evidence="8" key="2">
    <citation type="submission" date="2021-04" db="EMBL/GenBank/DDBJ databases">
        <authorList>
            <person name="Karlyshev A.V."/>
        </authorList>
    </citation>
    <scope>NUCLEOTIDE SEQUENCE</scope>
    <source>
        <strain evidence="8">LMG 29479</strain>
    </source>
</reference>
<evidence type="ECO:0000313" key="9">
    <source>
        <dbReference type="EMBL" id="MBS7457884.1"/>
    </source>
</evidence>
<dbReference type="RefSeq" id="WP_211927758.1">
    <property type="nucleotide sequence ID" value="NZ_JAGQFT020000007.1"/>
</dbReference>
<evidence type="ECO:0000256" key="3">
    <source>
        <dbReference type="ARBA" id="ARBA00022475"/>
    </source>
</evidence>
<keyword evidence="10" id="KW-1185">Reference proteome</keyword>
<evidence type="ECO:0000256" key="2">
    <source>
        <dbReference type="ARBA" id="ARBA00006228"/>
    </source>
</evidence>
<keyword evidence="3" id="KW-1003">Cell membrane</keyword>
<evidence type="ECO:0000256" key="5">
    <source>
        <dbReference type="ARBA" id="ARBA00022989"/>
    </source>
</evidence>
<organism evidence="8">
    <name type="scientific">Coralloluteibacterium stylophorae</name>
    <dbReference type="NCBI Taxonomy" id="1776034"/>
    <lineage>
        <taxon>Bacteria</taxon>
        <taxon>Pseudomonadati</taxon>
        <taxon>Pseudomonadota</taxon>
        <taxon>Gammaproteobacteria</taxon>
        <taxon>Lysobacterales</taxon>
        <taxon>Lysobacteraceae</taxon>
        <taxon>Coralloluteibacterium</taxon>
    </lineage>
</organism>
<proteinExistence type="inferred from homology"/>
<evidence type="ECO:0000256" key="7">
    <source>
        <dbReference type="SAM" id="Phobius"/>
    </source>
</evidence>
<gene>
    <name evidence="9" type="ORF">KB893_012155</name>
    <name evidence="8" type="ORF">KB893_15315</name>
</gene>
<evidence type="ECO:0000256" key="4">
    <source>
        <dbReference type="ARBA" id="ARBA00022692"/>
    </source>
</evidence>